<sequence length="270" mass="30763">MAAAPRKFLTTAKFAMEVDGDLRALLSAREWSDGTIFVDLKPGEFMRPTLYHDWEIEKPIKAQKYSIHPTNKSKIKINVIKLTTTLQDGTELTQANYTKGIKSNSSFSVLYTKRSPDIRDKPYDIDDARDYIRIGKYNPHNSTLIYSVVASRKGTELRANPARDIFNVYNHTIGHFNIAICWTVASLKSDVTGTIFHTITFKEGPHPITGEIEAPLFSPALEARPTIKYLKQIRLQILAKHFHDMVMKKFLNENEASQIFREVTFDLVGL</sequence>
<name>A0ABV7G2V2_9PROT</name>
<organism evidence="1 2">
    <name type="scientific">Teichococcus globiformis</name>
    <dbReference type="NCBI Taxonomy" id="2307229"/>
    <lineage>
        <taxon>Bacteria</taxon>
        <taxon>Pseudomonadati</taxon>
        <taxon>Pseudomonadota</taxon>
        <taxon>Alphaproteobacteria</taxon>
        <taxon>Acetobacterales</taxon>
        <taxon>Roseomonadaceae</taxon>
        <taxon>Roseomonas</taxon>
    </lineage>
</organism>
<dbReference type="RefSeq" id="WP_379595984.1">
    <property type="nucleotide sequence ID" value="NZ_JBHRTN010000008.1"/>
</dbReference>
<keyword evidence="2" id="KW-1185">Reference proteome</keyword>
<proteinExistence type="predicted"/>
<evidence type="ECO:0000313" key="2">
    <source>
        <dbReference type="Proteomes" id="UP001595593"/>
    </source>
</evidence>
<accession>A0ABV7G2V2</accession>
<comment type="caution">
    <text evidence="1">The sequence shown here is derived from an EMBL/GenBank/DDBJ whole genome shotgun (WGS) entry which is preliminary data.</text>
</comment>
<gene>
    <name evidence="1" type="ORF">ACFOD4_09830</name>
</gene>
<dbReference type="Proteomes" id="UP001595593">
    <property type="component" value="Unassembled WGS sequence"/>
</dbReference>
<evidence type="ECO:0000313" key="1">
    <source>
        <dbReference type="EMBL" id="MFC3125362.1"/>
    </source>
</evidence>
<reference evidence="2" key="1">
    <citation type="journal article" date="2019" name="Int. J. Syst. Evol. Microbiol.">
        <title>The Global Catalogue of Microorganisms (GCM) 10K type strain sequencing project: providing services to taxonomists for standard genome sequencing and annotation.</title>
        <authorList>
            <consortium name="The Broad Institute Genomics Platform"/>
            <consortium name="The Broad Institute Genome Sequencing Center for Infectious Disease"/>
            <person name="Wu L."/>
            <person name="Ma J."/>
        </authorList>
    </citation>
    <scope>NUCLEOTIDE SEQUENCE [LARGE SCALE GENOMIC DNA]</scope>
    <source>
        <strain evidence="2">KCTC 52094</strain>
    </source>
</reference>
<dbReference type="EMBL" id="JBHRTN010000008">
    <property type="protein sequence ID" value="MFC3125362.1"/>
    <property type="molecule type" value="Genomic_DNA"/>
</dbReference>
<protein>
    <submittedName>
        <fullName evidence="1">Uncharacterized protein</fullName>
    </submittedName>
</protein>